<feature type="chain" id="PRO_5044581684" evidence="1">
    <location>
        <begin position="26"/>
        <end position="147"/>
    </location>
</feature>
<reference evidence="3" key="3">
    <citation type="submission" date="2024-02" db="EMBL/GenBank/DDBJ databases">
        <authorList>
            <person name="Bromfield E.S.P."/>
            <person name="Cloutier S."/>
            <person name="Nguyen H.D.T."/>
        </authorList>
    </citation>
    <scope>NUCLEOTIDE SEQUENCE</scope>
    <source>
        <strain evidence="3">101S1MB</strain>
        <strain evidence="2">65S1MB</strain>
    </source>
</reference>
<evidence type="ECO:0000313" key="4">
    <source>
        <dbReference type="Proteomes" id="UP000319298"/>
    </source>
</evidence>
<dbReference type="Proteomes" id="UP000500895">
    <property type="component" value="Chromosome"/>
</dbReference>
<evidence type="ECO:0000313" key="5">
    <source>
        <dbReference type="Proteomes" id="UP000500895"/>
    </source>
</evidence>
<dbReference type="RefSeq" id="WP_094974892.1">
    <property type="nucleotide sequence ID" value="NZ_CP029427.2"/>
</dbReference>
<dbReference type="PANTHER" id="PTHR37691:SF1">
    <property type="entry name" value="BLR3518 PROTEIN"/>
    <property type="match status" value="1"/>
</dbReference>
<dbReference type="Gene3D" id="3.40.1260.10">
    <property type="entry name" value="DsrEFH-like"/>
    <property type="match status" value="1"/>
</dbReference>
<reference evidence="4" key="1">
    <citation type="submission" date="2019-06" db="EMBL/GenBank/DDBJ databases">
        <title>Whole-Genome Sequence of Bradyrhizobium sp. 3 Strain 65S1MB.</title>
        <authorList>
            <person name="Bromfield E.S.P."/>
            <person name="Cloutier S."/>
            <person name="Nguyen H.D.T."/>
        </authorList>
    </citation>
    <scope>NUCLEOTIDE SEQUENCE [LARGE SCALE GENOMIC DNA]</scope>
    <source>
        <strain evidence="4">65S1MB</strain>
    </source>
</reference>
<dbReference type="Proteomes" id="UP000319298">
    <property type="component" value="Chromosome"/>
</dbReference>
<name>A0A2U8QA02_9BRAD</name>
<keyword evidence="1" id="KW-0732">Signal</keyword>
<keyword evidence="4" id="KW-1185">Reference proteome</keyword>
<evidence type="ECO:0000313" key="2">
    <source>
        <dbReference type="EMBL" id="QDF37153.1"/>
    </source>
</evidence>
<dbReference type="EMBL" id="CP041090">
    <property type="protein sequence ID" value="QDF37153.1"/>
    <property type="molecule type" value="Genomic_DNA"/>
</dbReference>
<dbReference type="PANTHER" id="PTHR37691">
    <property type="entry name" value="BLR3518 PROTEIN"/>
    <property type="match status" value="1"/>
</dbReference>
<sequence>MQRRSMLRASLAGLFGAFAVRQASAATEASARQRVVYHLADADRVVFVLGNLQNHVDGVGGPGKADIRLVVHGPALRAFHALAAQEHTVAMMTKLVDAGVGFDACANTMKAQGVKLDDLTPGFVVAEKGGVVRLAELQQQGYAYLRP</sequence>
<gene>
    <name evidence="2" type="ORF">FJN17_05945</name>
    <name evidence="3" type="ORF">HAV00_31995</name>
</gene>
<dbReference type="EMBL" id="CP050066">
    <property type="protein sequence ID" value="QIP10580.1"/>
    <property type="molecule type" value="Genomic_DNA"/>
</dbReference>
<feature type="signal peptide" evidence="1">
    <location>
        <begin position="1"/>
        <end position="25"/>
    </location>
</feature>
<dbReference type="SUPFAM" id="SSF75169">
    <property type="entry name" value="DsrEFH-like"/>
    <property type="match status" value="1"/>
</dbReference>
<evidence type="ECO:0000256" key="1">
    <source>
        <dbReference type="SAM" id="SignalP"/>
    </source>
</evidence>
<organism evidence="3 5">
    <name type="scientific">Bradyrhizobium symbiodeficiens</name>
    <dbReference type="NCBI Taxonomy" id="1404367"/>
    <lineage>
        <taxon>Bacteria</taxon>
        <taxon>Pseudomonadati</taxon>
        <taxon>Pseudomonadota</taxon>
        <taxon>Alphaproteobacteria</taxon>
        <taxon>Hyphomicrobiales</taxon>
        <taxon>Nitrobacteraceae</taxon>
        <taxon>Bradyrhizobium</taxon>
    </lineage>
</organism>
<dbReference type="InterPro" id="IPR027396">
    <property type="entry name" value="DsrEFH-like"/>
</dbReference>
<accession>A0A2U8QA02</accession>
<dbReference type="AlphaFoldDB" id="A0A2U8QA02"/>
<reference evidence="4 5" key="2">
    <citation type="journal article" date="2020" name="Int. J. Syst. Evol. Microbiol.">
        <title>Description and complete genome sequences of Bradyrhizobium symbiodeficiens sp. nov., a non-symbiotic bacterium associated with legumes native to Canada.</title>
        <authorList>
            <person name="Bromfield E.S.P."/>
            <person name="Cloutier S."/>
            <person name="Nguyen H.D.T."/>
        </authorList>
    </citation>
    <scope>NUCLEOTIDE SEQUENCE [LARGE SCALE GENOMIC DNA]</scope>
    <source>
        <strain evidence="3 5">101S1MB</strain>
        <strain evidence="2 4">65S1MB</strain>
    </source>
</reference>
<evidence type="ECO:0000313" key="3">
    <source>
        <dbReference type="EMBL" id="QIP10580.1"/>
    </source>
</evidence>
<proteinExistence type="predicted"/>
<protein>
    <submittedName>
        <fullName evidence="3">DsrE family protein</fullName>
    </submittedName>
</protein>
<dbReference type="InterPro" id="IPR003787">
    <property type="entry name" value="Sulphur_relay_DsrE/F-like"/>
</dbReference>
<dbReference type="KEGG" id="bsym:CIT39_10315"/>
<dbReference type="Pfam" id="PF02635">
    <property type="entry name" value="DsrE"/>
    <property type="match status" value="1"/>
</dbReference>